<keyword evidence="3" id="KW-1185">Reference proteome</keyword>
<name>A0ABV8MSE8_9NEIS</name>
<accession>A0ABV8MSE8</accession>
<reference evidence="3" key="1">
    <citation type="journal article" date="2019" name="Int. J. Syst. Evol. Microbiol.">
        <title>The Global Catalogue of Microorganisms (GCM) 10K type strain sequencing project: providing services to taxonomists for standard genome sequencing and annotation.</title>
        <authorList>
            <consortium name="The Broad Institute Genomics Platform"/>
            <consortium name="The Broad Institute Genome Sequencing Center for Infectious Disease"/>
            <person name="Wu L."/>
            <person name="Ma J."/>
        </authorList>
    </citation>
    <scope>NUCLEOTIDE SEQUENCE [LARGE SCALE GENOMIC DNA]</scope>
    <source>
        <strain evidence="3">LMG 29894</strain>
    </source>
</reference>
<dbReference type="SUPFAM" id="SSF52091">
    <property type="entry name" value="SpoIIaa-like"/>
    <property type="match status" value="1"/>
</dbReference>
<dbReference type="InterPro" id="IPR058548">
    <property type="entry name" value="MlaB-like_STAS"/>
</dbReference>
<protein>
    <submittedName>
        <fullName evidence="2">STAS domain-containing protein</fullName>
    </submittedName>
</protein>
<sequence>MEAVTTIARNVARIELRGEFTFEGHRAFKLACQQVLDTEGVDHLEIDLSGVDYLDSAALGMLLLLNERFGHRTIRLLRAKGSVRAVLDMANFSRVFVLE</sequence>
<dbReference type="EMBL" id="JBHSBU010000001">
    <property type="protein sequence ID" value="MFC4159871.1"/>
    <property type="molecule type" value="Genomic_DNA"/>
</dbReference>
<dbReference type="RefSeq" id="WP_378164093.1">
    <property type="nucleotide sequence ID" value="NZ_JBHSBU010000001.1"/>
</dbReference>
<evidence type="ECO:0000313" key="2">
    <source>
        <dbReference type="EMBL" id="MFC4159871.1"/>
    </source>
</evidence>
<dbReference type="InterPro" id="IPR036513">
    <property type="entry name" value="STAS_dom_sf"/>
</dbReference>
<organism evidence="2 3">
    <name type="scientific">Chitinimonas lacunae</name>
    <dbReference type="NCBI Taxonomy" id="1963018"/>
    <lineage>
        <taxon>Bacteria</taxon>
        <taxon>Pseudomonadati</taxon>
        <taxon>Pseudomonadota</taxon>
        <taxon>Betaproteobacteria</taxon>
        <taxon>Neisseriales</taxon>
        <taxon>Chitinibacteraceae</taxon>
        <taxon>Chitinimonas</taxon>
    </lineage>
</organism>
<evidence type="ECO:0000313" key="3">
    <source>
        <dbReference type="Proteomes" id="UP001595791"/>
    </source>
</evidence>
<dbReference type="PROSITE" id="PS50801">
    <property type="entry name" value="STAS"/>
    <property type="match status" value="1"/>
</dbReference>
<dbReference type="Pfam" id="PF13466">
    <property type="entry name" value="STAS_2"/>
    <property type="match status" value="1"/>
</dbReference>
<dbReference type="InterPro" id="IPR002645">
    <property type="entry name" value="STAS_dom"/>
</dbReference>
<dbReference type="Gene3D" id="3.30.750.24">
    <property type="entry name" value="STAS domain"/>
    <property type="match status" value="1"/>
</dbReference>
<evidence type="ECO:0000259" key="1">
    <source>
        <dbReference type="PROSITE" id="PS50801"/>
    </source>
</evidence>
<proteinExistence type="predicted"/>
<dbReference type="Proteomes" id="UP001595791">
    <property type="component" value="Unassembled WGS sequence"/>
</dbReference>
<feature type="domain" description="STAS" evidence="1">
    <location>
        <begin position="1"/>
        <end position="99"/>
    </location>
</feature>
<gene>
    <name evidence="2" type="ORF">ACFOW7_11000</name>
</gene>
<comment type="caution">
    <text evidence="2">The sequence shown here is derived from an EMBL/GenBank/DDBJ whole genome shotgun (WGS) entry which is preliminary data.</text>
</comment>
<dbReference type="CDD" id="cd07043">
    <property type="entry name" value="STAS_anti-anti-sigma_factors"/>
    <property type="match status" value="1"/>
</dbReference>